<reference evidence="4 5" key="1">
    <citation type="submission" date="2017-09" db="EMBL/GenBank/DDBJ databases">
        <title>Reassesment of A. cryaerophilus.</title>
        <authorList>
            <person name="Perez-Cataluna A."/>
            <person name="Collado L."/>
            <person name="Salgado O."/>
            <person name="Lefinanco V."/>
            <person name="Figueras M.J."/>
        </authorList>
    </citation>
    <scope>NUCLEOTIDE SEQUENCE [LARGE SCALE GENOMIC DNA]</scope>
    <source>
        <strain evidence="4 5">LMG 9871</strain>
    </source>
</reference>
<evidence type="ECO:0000259" key="3">
    <source>
        <dbReference type="Pfam" id="PF02769"/>
    </source>
</evidence>
<evidence type="ECO:0000259" key="2">
    <source>
        <dbReference type="Pfam" id="PF00586"/>
    </source>
</evidence>
<dbReference type="Proteomes" id="UP000238649">
    <property type="component" value="Unassembled WGS sequence"/>
</dbReference>
<name>A0A2S9SMP1_9BACT</name>
<dbReference type="Pfam" id="PF00586">
    <property type="entry name" value="AIRS"/>
    <property type="match status" value="1"/>
</dbReference>
<dbReference type="CDD" id="cd02197">
    <property type="entry name" value="HypE"/>
    <property type="match status" value="1"/>
</dbReference>
<dbReference type="InterPro" id="IPR010918">
    <property type="entry name" value="PurM-like_C_dom"/>
</dbReference>
<evidence type="ECO:0000256" key="1">
    <source>
        <dbReference type="ARBA" id="ARBA00006243"/>
    </source>
</evidence>
<accession>A0A2S9SMP1</accession>
<sequence>MTKTITIAHGNGGAENNELITKVFYKAFKNEILAKSEDAAVIENGKLAFSTDSFTVSPLFFNGANIGKLAICGTCNDLAMMGAKPKYLTCSVIIEEGFEVEQLEKIVASMKEELEKNEAIIVSGDTKVVPKGAVDKIFINTTGIGEILYKGISSNNITQDDLILVSRDIGTHGATIFTAREGINMHSNLKSDCASLYPLVKALIDACVKITALRDATRGGVSAVLNEWAKQSNICIEVEEEQIPVSNEVKGVCEMLGFEATNLANEGTFVLAIKKEDAEKAIEVLHKFEESKNACIIGKVTQQYPQKVILNSSWGTKRFLDTPSGELLPRIC</sequence>
<dbReference type="InterPro" id="IPR016188">
    <property type="entry name" value="PurM-like_N"/>
</dbReference>
<gene>
    <name evidence="4" type="primary">hypE</name>
    <name evidence="4" type="ORF">CJ671_09695</name>
</gene>
<dbReference type="SUPFAM" id="SSF56042">
    <property type="entry name" value="PurM C-terminal domain-like"/>
    <property type="match status" value="1"/>
</dbReference>
<dbReference type="GO" id="GO:0051604">
    <property type="term" value="P:protein maturation"/>
    <property type="evidence" value="ECO:0007669"/>
    <property type="project" value="TreeGrafter"/>
</dbReference>
<dbReference type="SUPFAM" id="SSF55326">
    <property type="entry name" value="PurM N-terminal domain-like"/>
    <property type="match status" value="1"/>
</dbReference>
<feature type="domain" description="PurM-like N-terminal" evidence="2">
    <location>
        <begin position="37"/>
        <end position="147"/>
    </location>
</feature>
<evidence type="ECO:0000313" key="5">
    <source>
        <dbReference type="Proteomes" id="UP000238649"/>
    </source>
</evidence>
<dbReference type="OrthoDB" id="9801934at2"/>
<comment type="caution">
    <text evidence="4">The sequence shown here is derived from an EMBL/GenBank/DDBJ whole genome shotgun (WGS) entry which is preliminary data.</text>
</comment>
<feature type="domain" description="PurM-like C-terminal" evidence="3">
    <location>
        <begin position="160"/>
        <end position="305"/>
    </location>
</feature>
<organism evidence="4 5">
    <name type="scientific">Aliarcobacter cryaerophilus</name>
    <dbReference type="NCBI Taxonomy" id="28198"/>
    <lineage>
        <taxon>Bacteria</taxon>
        <taxon>Pseudomonadati</taxon>
        <taxon>Campylobacterota</taxon>
        <taxon>Epsilonproteobacteria</taxon>
        <taxon>Campylobacterales</taxon>
        <taxon>Arcobacteraceae</taxon>
        <taxon>Aliarcobacter</taxon>
    </lineage>
</organism>
<dbReference type="Pfam" id="PF02769">
    <property type="entry name" value="AIRS_C"/>
    <property type="match status" value="1"/>
</dbReference>
<dbReference type="PANTHER" id="PTHR30303">
    <property type="entry name" value="HYDROGENASE ISOENZYMES FORMATION PROTEIN HYPE"/>
    <property type="match status" value="1"/>
</dbReference>
<dbReference type="Gene3D" id="3.30.1330.10">
    <property type="entry name" value="PurM-like, N-terminal domain"/>
    <property type="match status" value="1"/>
</dbReference>
<dbReference type="RefSeq" id="WP_105912503.1">
    <property type="nucleotide sequence ID" value="NZ_NXGH01000037.1"/>
</dbReference>
<dbReference type="AlphaFoldDB" id="A0A2S9SMP1"/>
<proteinExistence type="inferred from homology"/>
<dbReference type="PIRSF" id="PIRSF005644">
    <property type="entry name" value="Hdrgns_mtr_HypE"/>
    <property type="match status" value="1"/>
</dbReference>
<dbReference type="Gene3D" id="3.90.650.10">
    <property type="entry name" value="PurM-like C-terminal domain"/>
    <property type="match status" value="1"/>
</dbReference>
<evidence type="ECO:0000313" key="4">
    <source>
        <dbReference type="EMBL" id="PRM87858.1"/>
    </source>
</evidence>
<dbReference type="NCBIfam" id="TIGR02124">
    <property type="entry name" value="hypE"/>
    <property type="match status" value="1"/>
</dbReference>
<protein>
    <submittedName>
        <fullName evidence="4">Hydrogenase expression/formation protein HypE</fullName>
    </submittedName>
</protein>
<dbReference type="InterPro" id="IPR036676">
    <property type="entry name" value="PurM-like_C_sf"/>
</dbReference>
<dbReference type="PANTHER" id="PTHR30303:SF0">
    <property type="entry name" value="CARBAMOYL DEHYDRATASE HYPE"/>
    <property type="match status" value="1"/>
</dbReference>
<dbReference type="InterPro" id="IPR011854">
    <property type="entry name" value="HypE"/>
</dbReference>
<comment type="similarity">
    <text evidence="1">Belongs to the HypE family.</text>
</comment>
<dbReference type="InterPro" id="IPR036921">
    <property type="entry name" value="PurM-like_N_sf"/>
</dbReference>
<dbReference type="EMBL" id="NXGH01000037">
    <property type="protein sequence ID" value="PRM87858.1"/>
    <property type="molecule type" value="Genomic_DNA"/>
</dbReference>